<dbReference type="RefSeq" id="XP_012946837.1">
    <property type="nucleotide sequence ID" value="XM_013091383.1"/>
</dbReference>
<organism evidence="2 3">
    <name type="scientific">Aplysia californica</name>
    <name type="common">California sea hare</name>
    <dbReference type="NCBI Taxonomy" id="6500"/>
    <lineage>
        <taxon>Eukaryota</taxon>
        <taxon>Metazoa</taxon>
        <taxon>Spiralia</taxon>
        <taxon>Lophotrochozoa</taxon>
        <taxon>Mollusca</taxon>
        <taxon>Gastropoda</taxon>
        <taxon>Heterobranchia</taxon>
        <taxon>Euthyneura</taxon>
        <taxon>Tectipleura</taxon>
        <taxon>Aplysiida</taxon>
        <taxon>Aplysioidea</taxon>
        <taxon>Aplysiidae</taxon>
        <taxon>Aplysia</taxon>
    </lineage>
</organism>
<dbReference type="PROSITE" id="PS51019">
    <property type="entry name" value="REELIN"/>
    <property type="match status" value="1"/>
</dbReference>
<dbReference type="InterPro" id="IPR042307">
    <property type="entry name" value="Reeler_sf"/>
</dbReference>
<dbReference type="InterPro" id="IPR002861">
    <property type="entry name" value="Reeler_dom"/>
</dbReference>
<evidence type="ECO:0000259" key="1">
    <source>
        <dbReference type="PROSITE" id="PS51019"/>
    </source>
</evidence>
<dbReference type="CDD" id="cd08544">
    <property type="entry name" value="Reeler"/>
    <property type="match status" value="1"/>
</dbReference>
<accession>A0ABM1AFV4</accession>
<proteinExistence type="predicted"/>
<dbReference type="Gene3D" id="2.60.40.4060">
    <property type="entry name" value="Reeler domain"/>
    <property type="match status" value="1"/>
</dbReference>
<gene>
    <name evidence="3" type="primary">LOC106014203</name>
</gene>
<dbReference type="GeneID" id="106014203"/>
<dbReference type="Pfam" id="PF02014">
    <property type="entry name" value="Reeler"/>
    <property type="match status" value="1"/>
</dbReference>
<sequence length="121" mass="13444">MCFVRQLKNVSGHLFSFQSGNGVTHTNNSVKSSVEFNWEAPDTSVGPIVFHYTVVRGGAPNTTVNPADYFMNVVSAPLNPATTLLRFTSEMEAQDRGNGVRVMEVSEQLSLREILLRKHFN</sequence>
<evidence type="ECO:0000313" key="2">
    <source>
        <dbReference type="Proteomes" id="UP000694888"/>
    </source>
</evidence>
<keyword evidence="2" id="KW-1185">Reference proteome</keyword>
<feature type="domain" description="Reelin" evidence="1">
    <location>
        <begin position="1"/>
        <end position="86"/>
    </location>
</feature>
<reference evidence="3" key="1">
    <citation type="submission" date="2025-08" db="UniProtKB">
        <authorList>
            <consortium name="RefSeq"/>
        </authorList>
    </citation>
    <scope>IDENTIFICATION</scope>
</reference>
<protein>
    <submittedName>
        <fullName evidence="3">Uncharacterized protein LOC106014203</fullName>
    </submittedName>
</protein>
<dbReference type="Proteomes" id="UP000694888">
    <property type="component" value="Unplaced"/>
</dbReference>
<evidence type="ECO:0000313" key="3">
    <source>
        <dbReference type="RefSeq" id="XP_012946837.1"/>
    </source>
</evidence>
<name>A0ABM1AFV4_APLCA</name>